<reference evidence="2 3" key="2">
    <citation type="submission" date="2007-09" db="EMBL/GenBank/DDBJ databases">
        <authorList>
            <person name="Fulton L."/>
            <person name="Clifton S."/>
            <person name="Fulton B."/>
            <person name="Xu J."/>
            <person name="Minx P."/>
            <person name="Pepin K.H."/>
            <person name="Johnson M."/>
            <person name="Thiruvilangam P."/>
            <person name="Bhonagiri V."/>
            <person name="Nash W.E."/>
            <person name="Mardis E.R."/>
            <person name="Wilson R.K."/>
        </authorList>
    </citation>
    <scope>NUCLEOTIDE SEQUENCE [LARGE SCALE GENOMIC DNA]</scope>
    <source>
        <strain evidence="2 3">DSM 3991</strain>
    </source>
</reference>
<evidence type="ECO:0000313" key="2">
    <source>
        <dbReference type="EMBL" id="EDP12253.1"/>
    </source>
</evidence>
<dbReference type="NCBIfam" id="NF002805">
    <property type="entry name" value="PRK02947.1"/>
    <property type="match status" value="1"/>
</dbReference>
<reference evidence="2 3" key="1">
    <citation type="submission" date="2007-09" db="EMBL/GenBank/DDBJ databases">
        <title>Draft genome sequence of Eubacterium dolichum (DSM 3991).</title>
        <authorList>
            <person name="Sudarsanam P."/>
            <person name="Ley R."/>
            <person name="Guruge J."/>
            <person name="Turnbaugh P.J."/>
            <person name="Mahowald M."/>
            <person name="Liep D."/>
            <person name="Gordon J."/>
        </authorList>
    </citation>
    <scope>NUCLEOTIDE SEQUENCE [LARGE SCALE GENOMIC DNA]</scope>
    <source>
        <strain evidence="2 3">DSM 3991</strain>
    </source>
</reference>
<dbReference type="STRING" id="428127.EUBDOL_00162"/>
<comment type="caution">
    <text evidence="2">The sequence shown here is derived from an EMBL/GenBank/DDBJ whole genome shotgun (WGS) entry which is preliminary data.</text>
</comment>
<dbReference type="InterPro" id="IPR001347">
    <property type="entry name" value="SIS_dom"/>
</dbReference>
<dbReference type="PROSITE" id="PS51464">
    <property type="entry name" value="SIS"/>
    <property type="match status" value="1"/>
</dbReference>
<dbReference type="Gene3D" id="3.40.50.10490">
    <property type="entry name" value="Glucose-6-phosphate isomerase like protein, domain 1"/>
    <property type="match status" value="1"/>
</dbReference>
<dbReference type="HOGENOM" id="CLU_089975_0_0_9"/>
<dbReference type="InterPro" id="IPR050099">
    <property type="entry name" value="SIS_GmhA/DiaA_subfam"/>
</dbReference>
<dbReference type="PANTHER" id="PTHR30390:SF7">
    <property type="entry name" value="PHOSPHOHEPTOSE ISOMERASE"/>
    <property type="match status" value="1"/>
</dbReference>
<gene>
    <name evidence="2" type="ORF">EUBDOL_00162</name>
</gene>
<name>A8R829_9FIRM</name>
<dbReference type="GO" id="GO:0097367">
    <property type="term" value="F:carbohydrate derivative binding"/>
    <property type="evidence" value="ECO:0007669"/>
    <property type="project" value="InterPro"/>
</dbReference>
<organism evidence="2 3">
    <name type="scientific">Amedibacillus dolichus DSM 3991</name>
    <dbReference type="NCBI Taxonomy" id="428127"/>
    <lineage>
        <taxon>Bacteria</taxon>
        <taxon>Bacillati</taxon>
        <taxon>Bacillota</taxon>
        <taxon>Erysipelotrichia</taxon>
        <taxon>Erysipelotrichales</taxon>
        <taxon>Erysipelotrichaceae</taxon>
        <taxon>Amedibacillus</taxon>
    </lineage>
</organism>
<sequence length="243" mass="26500">MKAMYQKVFEEGYAVVKKIQETQEDAIKQCARLIADAYISNHTFFVSGSGHSHTVSEEFYGRAGGLAFTVPILTSELTMTEHPTKSSYIEKLSGYAEILCELYHIQEGDVVLIASNSGRNAYPVELAQCAKEKGAKVVAITSVAHSSATTSRAKSKQKLMDIADVVIDNCGVLGDACLKMEGMDTLMMPTSSIANAFIVQAVSVLSAQYIMEAGKEAPVFVSLNGHADQSVNDELYRKYTRLY</sequence>
<protein>
    <recommendedName>
        <fullName evidence="1">SIS domain-containing protein</fullName>
    </recommendedName>
</protein>
<accession>A8R829</accession>
<dbReference type="eggNOG" id="COG4821">
    <property type="taxonomic scope" value="Bacteria"/>
</dbReference>
<feature type="domain" description="SIS" evidence="1">
    <location>
        <begin position="34"/>
        <end position="215"/>
    </location>
</feature>
<dbReference type="Pfam" id="PF13580">
    <property type="entry name" value="SIS_2"/>
    <property type="match status" value="1"/>
</dbReference>
<dbReference type="InterPro" id="IPR035472">
    <property type="entry name" value="RpiR-like_SIS"/>
</dbReference>
<dbReference type="GO" id="GO:1901135">
    <property type="term" value="P:carbohydrate derivative metabolic process"/>
    <property type="evidence" value="ECO:0007669"/>
    <property type="project" value="InterPro"/>
</dbReference>
<evidence type="ECO:0000259" key="1">
    <source>
        <dbReference type="PROSITE" id="PS51464"/>
    </source>
</evidence>
<dbReference type="AlphaFoldDB" id="A8R829"/>
<dbReference type="Proteomes" id="UP000004090">
    <property type="component" value="Unassembled WGS sequence"/>
</dbReference>
<dbReference type="InterPro" id="IPR046348">
    <property type="entry name" value="SIS_dom_sf"/>
</dbReference>
<proteinExistence type="predicted"/>
<evidence type="ECO:0000313" key="3">
    <source>
        <dbReference type="Proteomes" id="UP000004090"/>
    </source>
</evidence>
<dbReference type="EMBL" id="ABAW02000010">
    <property type="protein sequence ID" value="EDP12253.1"/>
    <property type="molecule type" value="Genomic_DNA"/>
</dbReference>
<dbReference type="CDD" id="cd05013">
    <property type="entry name" value="SIS_RpiR"/>
    <property type="match status" value="1"/>
</dbReference>
<dbReference type="SUPFAM" id="SSF53697">
    <property type="entry name" value="SIS domain"/>
    <property type="match status" value="1"/>
</dbReference>
<dbReference type="PANTHER" id="PTHR30390">
    <property type="entry name" value="SEDOHEPTULOSE 7-PHOSPHATE ISOMERASE / DNAA INITIATOR-ASSOCIATING FACTOR FOR REPLICATION INITIATION"/>
    <property type="match status" value="1"/>
</dbReference>